<dbReference type="GO" id="GO:0140664">
    <property type="term" value="F:ATP-dependent DNA damage sensor activity"/>
    <property type="evidence" value="ECO:0007669"/>
    <property type="project" value="InterPro"/>
</dbReference>
<dbReference type="EMBL" id="BARV01019816">
    <property type="protein sequence ID" value="GAI20376.1"/>
    <property type="molecule type" value="Genomic_DNA"/>
</dbReference>
<dbReference type="CDD" id="cd16926">
    <property type="entry name" value="HATPase_MutL-MLH-PMS-like"/>
    <property type="match status" value="1"/>
</dbReference>
<dbReference type="Pfam" id="PF13589">
    <property type="entry name" value="HATPase_c_3"/>
    <property type="match status" value="1"/>
</dbReference>
<dbReference type="InterPro" id="IPR014762">
    <property type="entry name" value="DNA_mismatch_repair_CS"/>
</dbReference>
<evidence type="ECO:0000256" key="1">
    <source>
        <dbReference type="ARBA" id="ARBA00006082"/>
    </source>
</evidence>
<evidence type="ECO:0000256" key="2">
    <source>
        <dbReference type="ARBA" id="ARBA00022763"/>
    </source>
</evidence>
<dbReference type="InterPro" id="IPR038973">
    <property type="entry name" value="MutL/Mlh/Pms-like"/>
</dbReference>
<evidence type="ECO:0000313" key="4">
    <source>
        <dbReference type="EMBL" id="GAI20376.1"/>
    </source>
</evidence>
<dbReference type="PANTHER" id="PTHR10073:SF12">
    <property type="entry name" value="DNA MISMATCH REPAIR PROTEIN MLH1"/>
    <property type="match status" value="1"/>
</dbReference>
<organism evidence="4">
    <name type="scientific">marine sediment metagenome</name>
    <dbReference type="NCBI Taxonomy" id="412755"/>
    <lineage>
        <taxon>unclassified sequences</taxon>
        <taxon>metagenomes</taxon>
        <taxon>ecological metagenomes</taxon>
    </lineage>
</organism>
<dbReference type="NCBIfam" id="TIGR00585">
    <property type="entry name" value="mutl"/>
    <property type="match status" value="1"/>
</dbReference>
<dbReference type="PANTHER" id="PTHR10073">
    <property type="entry name" value="DNA MISMATCH REPAIR PROTEIN MLH, PMS, MUTL"/>
    <property type="match status" value="1"/>
</dbReference>
<dbReference type="GO" id="GO:0016887">
    <property type="term" value="F:ATP hydrolysis activity"/>
    <property type="evidence" value="ECO:0007669"/>
    <property type="project" value="InterPro"/>
</dbReference>
<dbReference type="InterPro" id="IPR002099">
    <property type="entry name" value="MutL/Mlh/PMS"/>
</dbReference>
<reference evidence="4" key="1">
    <citation type="journal article" date="2014" name="Front. Microbiol.">
        <title>High frequency of phylogenetically diverse reductive dehalogenase-homologous genes in deep subseafloor sedimentary metagenomes.</title>
        <authorList>
            <person name="Kawai M."/>
            <person name="Futagami T."/>
            <person name="Toyoda A."/>
            <person name="Takaki Y."/>
            <person name="Nishi S."/>
            <person name="Hori S."/>
            <person name="Arai W."/>
            <person name="Tsubouchi T."/>
            <person name="Morono Y."/>
            <person name="Uchiyama I."/>
            <person name="Ito T."/>
            <person name="Fujiyama A."/>
            <person name="Inagaki F."/>
            <person name="Takami H."/>
        </authorList>
    </citation>
    <scope>NUCLEOTIDE SEQUENCE</scope>
    <source>
        <strain evidence="4">Expedition CK06-06</strain>
    </source>
</reference>
<dbReference type="GO" id="GO:0006298">
    <property type="term" value="P:mismatch repair"/>
    <property type="evidence" value="ECO:0007669"/>
    <property type="project" value="InterPro"/>
</dbReference>
<dbReference type="InterPro" id="IPR036890">
    <property type="entry name" value="HATPase_C_sf"/>
</dbReference>
<dbReference type="FunFam" id="3.30.565.10:FF:000003">
    <property type="entry name" value="DNA mismatch repair endonuclease MutL"/>
    <property type="match status" value="1"/>
</dbReference>
<comment type="similarity">
    <text evidence="1">Belongs to the DNA mismatch repair MutL/HexB family.</text>
</comment>
<dbReference type="GO" id="GO:0032300">
    <property type="term" value="C:mismatch repair complex"/>
    <property type="evidence" value="ECO:0007669"/>
    <property type="project" value="InterPro"/>
</dbReference>
<sequence>MPIKVLDPKVVSQIAAGEVVERPASVVKELVENSLDAGASQVSVEVKGGGVSLIRVTDNGVGIPSGEVELAFDRYATSKIGNLEDLGHISSLGFRGEALPSIAAVADVDIITGAAGERIGTYLCLKDGIIANRRSQGRSQGTTVTMSNLFRKVPARLKFLKSLATENSHIANVVSQYALAFPEVKFALSIDGRMALRTPGSGQLIDSVIEV</sequence>
<keyword evidence="2" id="KW-0227">DNA damage</keyword>
<accession>X1MQQ9</accession>
<dbReference type="AlphaFoldDB" id="X1MQQ9"/>
<dbReference type="SUPFAM" id="SSF55874">
    <property type="entry name" value="ATPase domain of HSP90 chaperone/DNA topoisomerase II/histidine kinase"/>
    <property type="match status" value="1"/>
</dbReference>
<protein>
    <recommendedName>
        <fullName evidence="5">DNA mismatch repair protein S5 domain-containing protein</fullName>
    </recommendedName>
</protein>
<comment type="caution">
    <text evidence="4">The sequence shown here is derived from an EMBL/GenBank/DDBJ whole genome shotgun (WGS) entry which is preliminary data.</text>
</comment>
<keyword evidence="3" id="KW-0234">DNA repair</keyword>
<evidence type="ECO:0008006" key="5">
    <source>
        <dbReference type="Google" id="ProtNLM"/>
    </source>
</evidence>
<dbReference type="Gene3D" id="3.30.565.10">
    <property type="entry name" value="Histidine kinase-like ATPase, C-terminal domain"/>
    <property type="match status" value="1"/>
</dbReference>
<dbReference type="PROSITE" id="PS00058">
    <property type="entry name" value="DNA_MISMATCH_REPAIR_1"/>
    <property type="match status" value="1"/>
</dbReference>
<evidence type="ECO:0000256" key="3">
    <source>
        <dbReference type="ARBA" id="ARBA00023204"/>
    </source>
</evidence>
<dbReference type="GO" id="GO:0005524">
    <property type="term" value="F:ATP binding"/>
    <property type="evidence" value="ECO:0007669"/>
    <property type="project" value="InterPro"/>
</dbReference>
<gene>
    <name evidence="4" type="ORF">S06H3_33229</name>
</gene>
<dbReference type="GO" id="GO:0030983">
    <property type="term" value="F:mismatched DNA binding"/>
    <property type="evidence" value="ECO:0007669"/>
    <property type="project" value="InterPro"/>
</dbReference>
<name>X1MQQ9_9ZZZZ</name>
<feature type="non-terminal residue" evidence="4">
    <location>
        <position position="211"/>
    </location>
</feature>
<proteinExistence type="inferred from homology"/>